<feature type="transmembrane region" description="Helical" evidence="2">
    <location>
        <begin position="873"/>
        <end position="896"/>
    </location>
</feature>
<feature type="transmembrane region" description="Helical" evidence="2">
    <location>
        <begin position="971"/>
        <end position="992"/>
    </location>
</feature>
<keyword evidence="2" id="KW-1133">Transmembrane helix</keyword>
<accession>A0A815QNV4</accession>
<feature type="transmembrane region" description="Helical" evidence="2">
    <location>
        <begin position="1372"/>
        <end position="1395"/>
    </location>
</feature>
<evidence type="ECO:0000256" key="2">
    <source>
        <dbReference type="SAM" id="Phobius"/>
    </source>
</evidence>
<reference evidence="4" key="1">
    <citation type="submission" date="2021-02" db="EMBL/GenBank/DDBJ databases">
        <authorList>
            <person name="Nowell W R."/>
        </authorList>
    </citation>
    <scope>NUCLEOTIDE SEQUENCE</scope>
</reference>
<comment type="caution">
    <text evidence="4">The sequence shown here is derived from an EMBL/GenBank/DDBJ whole genome shotgun (WGS) entry which is preliminary data.</text>
</comment>
<sequence length="1499" mass="170038">MALSIKFIILFLFSITFIFGQYPLPPDPSLLPIPPEAHLHGSTIIFTQRALQLAPSIFRKFIDDGIQYIRDQLNQIPDISNRSGCCHSSPRTSADLYIGLSSARKTLKLVNDPILTIPDDNSLQIDAIVHISVVSEIYGRAYFCVIRTLRICATHTVCSHGSQIWLDANLHIQIRIAVENTATGAVFKPSVLFKFLNGYNKGGCNCNNLCKLITFLVRADSDMYKKAQEKITQEINDRMQPISAGGIYSPYYGIAIRYTLVSAVLRANQDVRAYISIVVYILNPVTQQWLIYQDYDRERSILYPPFEWPSPGLSLPLASLRVGSNVMNAISSAFESLGTFESNVNDIIEDVFFDEQIYWYIFKISIFRQDEALLHVDYISTNVTCQFNRFNCSNSAFDNNSTMCNISENDIQKYAVAFLSGTITNIDMNIVMLMTLVNNRPGVYLNGTYINSEKLNITIKAAPLPIPPSAEAALLKHMILRSLPIINSMLIKNPLLLPVEAIPYFPNPSSHLYPQVNKQGKNIGYGYIDITSNEMNSSIHEHKLVSHIHNTRTTTTCTTNVESISPHPSDIASFGGIYLSIFESEYDDTIQNTNCSIAQEGFQMSSYALPTTTYINSTIWNDTCTVIAQCMDTSEFFDSNLQYYSLLQDSTTGSILALSFMCSDPECQQCQYQQNFCKENNPIEKCLLGKYFYRFNQTLFSFRITPWDETTTKTCTIKTKPTTTIIPQLDFQLVKAKTTFLLTYTNAEQCQWNITNNAPNYLSKIINLGSNLITEENIYCSTCNSDLSSSMTCSASTIEKTSYKNCYTLKAFCVDNCTRCNFDIDLVCLNFCLFTNLTIPMTSNSLLSIEDIWNSKCCLNTSCERNNSSSDTITIVIVVIAVTCVCIIITLIIVCVHKKKAKTQRLVTNGEGIPLLPKNQDEILPLPLRINYCFIITFIKNIPQWFIRIFQTVKLWFIETFKKPTKQDISIYNFIFFCCTIVNIFSLCYLASSWTKSSPFNTALDSTVDEERYGLTDKYLDNTKAIKDFYNWQSNGKNVTIVCTILMLSTFIQLFINNKKKKRFQKLLSYILSLILLSQLCLLLIPSFVYDFFRCMNIRQSSDTFIQRDPDTQSIELYCIQSIRTGVIIGYILYLLLIRKRLENIPLTILKYIHNSIPTKTKIIQALADADYVRDWPPDSEGGSLFDGSFKKLDGFLHCAVIFYLVGTLLLCLILIFDWISYKRKSKARKWLVGSQMTSFFALIVIFIAVILPSVPNYVEAANLSTVCQQCGAPKFDELIQKMFGGVIGTAAQVYLLLNLFPVLLSISPTAIRVATLSLNDLSNYYEKRLRPAMMKVNKSDDDDNDDYENHTNPRRSDTIAYEEKSRQLLRLIYLSVFISPILIALPLSLIYQILRYQDISSSLPTTLGVLIAAFILVPIFLELPMTTTIKTYKTNYYLYLLAYIGIFIGIVGYLYTLKPLQSIIAKELKSPEFYLTLIAEISVSNVIFGNLISFCIKF</sequence>
<evidence type="ECO:0000256" key="1">
    <source>
        <dbReference type="SAM" id="MobiDB-lite"/>
    </source>
</evidence>
<feature type="chain" id="PRO_5032903299" evidence="3">
    <location>
        <begin position="21"/>
        <end position="1499"/>
    </location>
</feature>
<name>A0A815QNV4_9BILA</name>
<feature type="transmembrane region" description="Helical" evidence="2">
    <location>
        <begin position="1407"/>
        <end position="1425"/>
    </location>
</feature>
<protein>
    <submittedName>
        <fullName evidence="4">Uncharacterized protein</fullName>
    </submittedName>
</protein>
<keyword evidence="3" id="KW-0732">Signal</keyword>
<feature type="transmembrane region" description="Helical" evidence="2">
    <location>
        <begin position="1231"/>
        <end position="1252"/>
    </location>
</feature>
<feature type="transmembrane region" description="Helical" evidence="2">
    <location>
        <begin position="1283"/>
        <end position="1305"/>
    </location>
</feature>
<feature type="transmembrane region" description="Helical" evidence="2">
    <location>
        <begin position="1195"/>
        <end position="1219"/>
    </location>
</feature>
<evidence type="ECO:0000256" key="3">
    <source>
        <dbReference type="SAM" id="SignalP"/>
    </source>
</evidence>
<feature type="transmembrane region" description="Helical" evidence="2">
    <location>
        <begin position="1068"/>
        <end position="1089"/>
    </location>
</feature>
<feature type="region of interest" description="Disordered" evidence="1">
    <location>
        <begin position="1337"/>
        <end position="1357"/>
    </location>
</feature>
<feature type="transmembrane region" description="Helical" evidence="2">
    <location>
        <begin position="1476"/>
        <end position="1497"/>
    </location>
</feature>
<feature type="transmembrane region" description="Helical" evidence="2">
    <location>
        <begin position="1437"/>
        <end position="1456"/>
    </location>
</feature>
<feature type="compositionally biased region" description="Basic and acidic residues" evidence="1">
    <location>
        <begin position="1348"/>
        <end position="1357"/>
    </location>
</feature>
<keyword evidence="2" id="KW-0812">Transmembrane</keyword>
<evidence type="ECO:0000313" key="4">
    <source>
        <dbReference type="EMBL" id="CAF1466047.1"/>
    </source>
</evidence>
<organism evidence="4 5">
    <name type="scientific">Rotaria sordida</name>
    <dbReference type="NCBI Taxonomy" id="392033"/>
    <lineage>
        <taxon>Eukaryota</taxon>
        <taxon>Metazoa</taxon>
        <taxon>Spiralia</taxon>
        <taxon>Gnathifera</taxon>
        <taxon>Rotifera</taxon>
        <taxon>Eurotatoria</taxon>
        <taxon>Bdelloidea</taxon>
        <taxon>Philodinida</taxon>
        <taxon>Philodinidae</taxon>
        <taxon>Rotaria</taxon>
    </lineage>
</organism>
<feature type="signal peptide" evidence="3">
    <location>
        <begin position="1"/>
        <end position="20"/>
    </location>
</feature>
<proteinExistence type="predicted"/>
<dbReference type="Proteomes" id="UP000663889">
    <property type="component" value="Unassembled WGS sequence"/>
</dbReference>
<keyword evidence="2" id="KW-0472">Membrane</keyword>
<evidence type="ECO:0000313" key="5">
    <source>
        <dbReference type="Proteomes" id="UP000663889"/>
    </source>
</evidence>
<gene>
    <name evidence="4" type="ORF">SEV965_LOCUS34411</name>
</gene>
<feature type="transmembrane region" description="Helical" evidence="2">
    <location>
        <begin position="1039"/>
        <end position="1056"/>
    </location>
</feature>
<dbReference type="EMBL" id="CAJNOU010005089">
    <property type="protein sequence ID" value="CAF1466047.1"/>
    <property type="molecule type" value="Genomic_DNA"/>
</dbReference>